<dbReference type="SUPFAM" id="SSF52540">
    <property type="entry name" value="P-loop containing nucleoside triphosphate hydrolases"/>
    <property type="match status" value="1"/>
</dbReference>
<evidence type="ECO:0000256" key="5">
    <source>
        <dbReference type="ARBA" id="ARBA00022692"/>
    </source>
</evidence>
<dbReference type="AlphaFoldDB" id="A0A095TE65"/>
<keyword evidence="5 12" id="KW-0812">Transmembrane</keyword>
<keyword evidence="16" id="KW-1185">Reference proteome</keyword>
<dbReference type="SMART" id="SM00382">
    <property type="entry name" value="AAA"/>
    <property type="match status" value="1"/>
</dbReference>
<dbReference type="GO" id="GO:0008559">
    <property type="term" value="F:ABC-type xenobiotic transporter activity"/>
    <property type="evidence" value="ECO:0007669"/>
    <property type="project" value="UniProtKB-EC"/>
</dbReference>
<dbReference type="CDD" id="cd18544">
    <property type="entry name" value="ABC_6TM_TmrA_like"/>
    <property type="match status" value="1"/>
</dbReference>
<evidence type="ECO:0000313" key="15">
    <source>
        <dbReference type="EMBL" id="KGD75201.1"/>
    </source>
</evidence>
<feature type="transmembrane region" description="Helical" evidence="12">
    <location>
        <begin position="59"/>
        <end position="81"/>
    </location>
</feature>
<comment type="catalytic activity">
    <reaction evidence="10">
        <text>ATP + H2O + xenobioticSide 1 = ADP + phosphate + xenobioticSide 2.</text>
        <dbReference type="EC" id="7.6.2.2"/>
    </reaction>
</comment>
<dbReference type="GO" id="GO:0005524">
    <property type="term" value="F:ATP binding"/>
    <property type="evidence" value="ECO:0007669"/>
    <property type="project" value="UniProtKB-KW"/>
</dbReference>
<dbReference type="PROSITE" id="PS00211">
    <property type="entry name" value="ABC_TRANSPORTER_1"/>
    <property type="match status" value="1"/>
</dbReference>
<name>A0A095TE65_9GAMM</name>
<evidence type="ECO:0000256" key="4">
    <source>
        <dbReference type="ARBA" id="ARBA00022448"/>
    </source>
</evidence>
<dbReference type="InterPro" id="IPR027417">
    <property type="entry name" value="P-loop_NTPase"/>
</dbReference>
<dbReference type="PANTHER" id="PTHR43394:SF1">
    <property type="entry name" value="ATP-BINDING CASSETTE SUB-FAMILY B MEMBER 10, MITOCHONDRIAL"/>
    <property type="match status" value="1"/>
</dbReference>
<gene>
    <name evidence="15" type="ORF">HA49_08100</name>
</gene>
<dbReference type="GO" id="GO:0016887">
    <property type="term" value="F:ATP hydrolysis activity"/>
    <property type="evidence" value="ECO:0007669"/>
    <property type="project" value="InterPro"/>
</dbReference>
<dbReference type="SUPFAM" id="SSF90123">
    <property type="entry name" value="ABC transporter transmembrane region"/>
    <property type="match status" value="1"/>
</dbReference>
<dbReference type="GO" id="GO:0005737">
    <property type="term" value="C:cytoplasm"/>
    <property type="evidence" value="ECO:0007669"/>
    <property type="project" value="UniProtKB-ARBA"/>
</dbReference>
<dbReference type="InterPro" id="IPR011527">
    <property type="entry name" value="ABC1_TM_dom"/>
</dbReference>
<dbReference type="PANTHER" id="PTHR43394">
    <property type="entry name" value="ATP-DEPENDENT PERMEASE MDL1, MITOCHONDRIAL"/>
    <property type="match status" value="1"/>
</dbReference>
<dbReference type="GO" id="GO:0005886">
    <property type="term" value="C:plasma membrane"/>
    <property type="evidence" value="ECO:0007669"/>
    <property type="project" value="UniProtKB-SubCell"/>
</dbReference>
<keyword evidence="4" id="KW-0813">Transport</keyword>
<dbReference type="InterPro" id="IPR017871">
    <property type="entry name" value="ABC_transporter-like_CS"/>
</dbReference>
<keyword evidence="6" id="KW-0547">Nucleotide-binding</keyword>
<dbReference type="InterPro" id="IPR036640">
    <property type="entry name" value="ABC1_TM_sf"/>
</dbReference>
<evidence type="ECO:0000256" key="3">
    <source>
        <dbReference type="ARBA" id="ARBA00012191"/>
    </source>
</evidence>
<dbReference type="EMBL" id="JPKR02000004">
    <property type="protein sequence ID" value="KGD75201.1"/>
    <property type="molecule type" value="Genomic_DNA"/>
</dbReference>
<dbReference type="Proteomes" id="UP000029577">
    <property type="component" value="Unassembled WGS sequence"/>
</dbReference>
<dbReference type="GO" id="GO:0015421">
    <property type="term" value="F:ABC-type oligopeptide transporter activity"/>
    <property type="evidence" value="ECO:0007669"/>
    <property type="project" value="TreeGrafter"/>
</dbReference>
<dbReference type="Gene3D" id="1.20.1560.10">
    <property type="entry name" value="ABC transporter type 1, transmembrane domain"/>
    <property type="match status" value="1"/>
</dbReference>
<feature type="domain" description="ABC transmembrane type-1" evidence="14">
    <location>
        <begin position="26"/>
        <end position="310"/>
    </location>
</feature>
<feature type="domain" description="ABC transporter" evidence="13">
    <location>
        <begin position="341"/>
        <end position="574"/>
    </location>
</feature>
<evidence type="ECO:0000256" key="2">
    <source>
        <dbReference type="ARBA" id="ARBA00006526"/>
    </source>
</evidence>
<dbReference type="InterPro" id="IPR039421">
    <property type="entry name" value="Type_1_exporter"/>
</dbReference>
<keyword evidence="7 15" id="KW-0067">ATP-binding</keyword>
<dbReference type="InterPro" id="IPR003439">
    <property type="entry name" value="ABC_transporter-like_ATP-bd"/>
</dbReference>
<dbReference type="EC" id="7.6.2.2" evidence="3"/>
<reference evidence="15" key="1">
    <citation type="submission" date="2014-12" db="EMBL/GenBank/DDBJ databases">
        <title>The draft genome of the Tatumella morbirosei type strain, LMG23360T isolated from pineapple rot.</title>
        <authorList>
            <person name="Smits T.H."/>
            <person name="Palmer M."/>
            <person name="Venter S.N."/>
            <person name="Duffy B."/>
            <person name="Steenkamp E.T."/>
            <person name="Chan W.Y."/>
            <person name="Coutinho T.A."/>
            <person name="Coetzee M.P."/>
            <person name="De Maayer P."/>
        </authorList>
    </citation>
    <scope>NUCLEOTIDE SEQUENCE [LARGE SCALE GENOMIC DNA]</scope>
    <source>
        <strain evidence="15">LMG 23360</strain>
    </source>
</reference>
<feature type="transmembrane region" description="Helical" evidence="12">
    <location>
        <begin position="250"/>
        <end position="271"/>
    </location>
</feature>
<organism evidence="15 16">
    <name type="scientific">Tatumella morbirosei</name>
    <dbReference type="NCBI Taxonomy" id="642227"/>
    <lineage>
        <taxon>Bacteria</taxon>
        <taxon>Pseudomonadati</taxon>
        <taxon>Pseudomonadota</taxon>
        <taxon>Gammaproteobacteria</taxon>
        <taxon>Enterobacterales</taxon>
        <taxon>Erwiniaceae</taxon>
        <taxon>Tatumella</taxon>
    </lineage>
</organism>
<evidence type="ECO:0000256" key="1">
    <source>
        <dbReference type="ARBA" id="ARBA00004651"/>
    </source>
</evidence>
<dbReference type="eggNOG" id="COG1132">
    <property type="taxonomic scope" value="Bacteria"/>
</dbReference>
<dbReference type="InterPro" id="IPR003593">
    <property type="entry name" value="AAA+_ATPase"/>
</dbReference>
<proteinExistence type="inferred from homology"/>
<dbReference type="Pfam" id="PF00664">
    <property type="entry name" value="ABC_membrane"/>
    <property type="match status" value="1"/>
</dbReference>
<evidence type="ECO:0000256" key="10">
    <source>
        <dbReference type="ARBA" id="ARBA00034018"/>
    </source>
</evidence>
<evidence type="ECO:0000256" key="7">
    <source>
        <dbReference type="ARBA" id="ARBA00022840"/>
    </source>
</evidence>
<keyword evidence="8 12" id="KW-1133">Transmembrane helix</keyword>
<evidence type="ECO:0000256" key="11">
    <source>
        <dbReference type="ARBA" id="ARBA00040960"/>
    </source>
</evidence>
<evidence type="ECO:0000256" key="6">
    <source>
        <dbReference type="ARBA" id="ARBA00022741"/>
    </source>
</evidence>
<keyword evidence="9 12" id="KW-0472">Membrane</keyword>
<dbReference type="FunFam" id="3.40.50.300:FF:000604">
    <property type="entry name" value="ABC transporter B family member 28"/>
    <property type="match status" value="1"/>
</dbReference>
<dbReference type="Pfam" id="PF00005">
    <property type="entry name" value="ABC_tran"/>
    <property type="match status" value="1"/>
</dbReference>
<comment type="similarity">
    <text evidence="2">Belongs to the ABC transporter superfamily. Drug exporter-2 (TC 3.A.1.117) family.</text>
</comment>
<feature type="transmembrane region" description="Helical" evidence="12">
    <location>
        <begin position="138"/>
        <end position="161"/>
    </location>
</feature>
<evidence type="ECO:0000256" key="8">
    <source>
        <dbReference type="ARBA" id="ARBA00022989"/>
    </source>
</evidence>
<evidence type="ECO:0000313" key="16">
    <source>
        <dbReference type="Proteomes" id="UP000029577"/>
    </source>
</evidence>
<dbReference type="PROSITE" id="PS50893">
    <property type="entry name" value="ABC_TRANSPORTER_2"/>
    <property type="match status" value="1"/>
</dbReference>
<comment type="caution">
    <text evidence="15">The sequence shown here is derived from an EMBL/GenBank/DDBJ whole genome shotgun (WGS) entry which is preliminary data.</text>
</comment>
<dbReference type="STRING" id="642227.HA49_08100"/>
<dbReference type="Gene3D" id="3.40.50.300">
    <property type="entry name" value="P-loop containing nucleotide triphosphate hydrolases"/>
    <property type="match status" value="1"/>
</dbReference>
<protein>
    <recommendedName>
        <fullName evidence="11">Multidrug resistance-like ATP-binding protein MdlB</fullName>
        <ecNumber evidence="3">7.6.2.2</ecNumber>
    </recommendedName>
</protein>
<accession>A0A095TE65</accession>
<evidence type="ECO:0000256" key="9">
    <source>
        <dbReference type="ARBA" id="ARBA00023136"/>
    </source>
</evidence>
<dbReference type="PROSITE" id="PS50929">
    <property type="entry name" value="ABC_TM1F"/>
    <property type="match status" value="1"/>
</dbReference>
<comment type="subcellular location">
    <subcellularLocation>
        <location evidence="1">Cell membrane</location>
        <topology evidence="1">Multi-pass membrane protein</topology>
    </subcellularLocation>
</comment>
<evidence type="ECO:0000259" key="14">
    <source>
        <dbReference type="PROSITE" id="PS50929"/>
    </source>
</evidence>
<dbReference type="NCBIfam" id="NF008056">
    <property type="entry name" value="PRK10790.1"/>
    <property type="match status" value="1"/>
</dbReference>
<feature type="transmembrane region" description="Helical" evidence="12">
    <location>
        <begin position="167"/>
        <end position="185"/>
    </location>
</feature>
<sequence length="596" mass="65937">MSQPVSFNKTLKRLLVYGMPWKKQLITAVLLLVLAAAAQVAGPALISYFIDHFISAEQWQWGPVLAVGAGFLLLQILAALFNYRQSLLFNEAAIGVVQKLRCDVMDAALRQPLKAFDTQPVGQLVSRVTNDSEVVRDLYITVVASVMRSATLIIAMLVAMFALNWQMALIALCIFPLVLGVMIVYQKRSTGIARQVRTYLADINNSLNEVINGMTVVQQFRRQKHFAQQLKQHNEKHYQARMKILRLDAFLLRPLLNLFTAVILAMLVLVFCLAAPGHFEVGVLYAFIAYLGRIEEPLIELTTRQSLLQQAVVSAERIFELMDAPAQHYGHDNQPLRSGRLMVSHLSFAYQPGRDVLKNIHCQAEEGGFLALVGHTGSGKSTLASLLMGYYPTERGQITIDGRPVGEMSHQVLRKGIGMVQQDPTVLADTLLQNIRLGRDISEESVLAALHQVRLSGWVESLPQGIHTFLGEQGSSLSAGQKQLLALARILVDVPVLLILDEATASIDSGTELALQQVLAELRHKTTLVVIAHRLSTITSADNILVLDRGEITESGTHEQLLSIDGRYRQMYQLQRAGHELSHSTVPSLQADDALN</sequence>
<dbReference type="RefSeq" id="WP_038018713.1">
    <property type="nucleotide sequence ID" value="NZ_JPKR02000004.1"/>
</dbReference>
<evidence type="ECO:0000259" key="13">
    <source>
        <dbReference type="PROSITE" id="PS50893"/>
    </source>
</evidence>
<evidence type="ECO:0000256" key="12">
    <source>
        <dbReference type="SAM" id="Phobius"/>
    </source>
</evidence>